<feature type="region of interest" description="Disordered" evidence="1">
    <location>
        <begin position="1"/>
        <end position="43"/>
    </location>
</feature>
<evidence type="ECO:0000313" key="3">
    <source>
        <dbReference type="Proteomes" id="UP000002035"/>
    </source>
</evidence>
<dbReference type="GeneID" id="9224017"/>
<gene>
    <name evidence="2" type="ORF">MCYG_08634</name>
</gene>
<dbReference type="PANTHER" id="PTHR24148:SF64">
    <property type="entry name" value="HETEROKARYON INCOMPATIBILITY DOMAIN-CONTAINING PROTEIN"/>
    <property type="match status" value="1"/>
</dbReference>
<dbReference type="OrthoDB" id="2157530at2759"/>
<protein>
    <submittedName>
        <fullName evidence="2">Uncharacterized protein</fullName>
    </submittedName>
</protein>
<sequence length="205" mass="21766">MMAAHANAAGKPARPRPLFVDDNQRTTTTNDGKRPRPGPLGLERADLECEFGDPSRNLSSPDTQSLVYTLLKAHVLALTEPAGACSVPSISSLLDLEERLAAKKEDPSVGLSALLGQGGSLVGALQSTVGRRRLFVTRDRFLGLGPAGMAEGDEVWVLPGAGAAFVLRKTVGLQYKFIGESYVHGVMDGEAADGREDEVKRISLI</sequence>
<keyword evidence="3" id="KW-1185">Reference proteome</keyword>
<proteinExistence type="predicted"/>
<dbReference type="HOGENOM" id="CLU_1337230_0_0_1"/>
<organism evidence="2 3">
    <name type="scientific">Arthroderma otae (strain ATCC MYA-4605 / CBS 113480)</name>
    <name type="common">Microsporum canis</name>
    <dbReference type="NCBI Taxonomy" id="554155"/>
    <lineage>
        <taxon>Eukaryota</taxon>
        <taxon>Fungi</taxon>
        <taxon>Dikarya</taxon>
        <taxon>Ascomycota</taxon>
        <taxon>Pezizomycotina</taxon>
        <taxon>Eurotiomycetes</taxon>
        <taxon>Eurotiomycetidae</taxon>
        <taxon>Onygenales</taxon>
        <taxon>Arthrodermataceae</taxon>
        <taxon>Microsporum</taxon>
    </lineage>
</organism>
<dbReference type="PANTHER" id="PTHR24148">
    <property type="entry name" value="ANKYRIN REPEAT DOMAIN-CONTAINING PROTEIN 39 HOMOLOG-RELATED"/>
    <property type="match status" value="1"/>
</dbReference>
<dbReference type="STRING" id="554155.C5G112"/>
<reference evidence="3" key="1">
    <citation type="journal article" date="2012" name="MBio">
        <title>Comparative genome analysis of Trichophyton rubrum and related dermatophytes reveals candidate genes involved in infection.</title>
        <authorList>
            <person name="Martinez D.A."/>
            <person name="Oliver B.G."/>
            <person name="Graeser Y."/>
            <person name="Goldberg J.M."/>
            <person name="Li W."/>
            <person name="Martinez-Rossi N.M."/>
            <person name="Monod M."/>
            <person name="Shelest E."/>
            <person name="Barton R.C."/>
            <person name="Birch E."/>
            <person name="Brakhage A.A."/>
            <person name="Chen Z."/>
            <person name="Gurr S.J."/>
            <person name="Heiman D."/>
            <person name="Heitman J."/>
            <person name="Kosti I."/>
            <person name="Rossi A."/>
            <person name="Saif S."/>
            <person name="Samalova M."/>
            <person name="Saunders C.W."/>
            <person name="Shea T."/>
            <person name="Summerbell R.C."/>
            <person name="Xu J."/>
            <person name="Young S."/>
            <person name="Zeng Q."/>
            <person name="Birren B.W."/>
            <person name="Cuomo C.A."/>
            <person name="White T.C."/>
        </authorList>
    </citation>
    <scope>NUCLEOTIDE SEQUENCE [LARGE SCALE GENOMIC DNA]</scope>
    <source>
        <strain evidence="3">ATCC MYA-4605 / CBS 113480</strain>
    </source>
</reference>
<dbReference type="InterPro" id="IPR052895">
    <property type="entry name" value="HetReg/Transcr_Mod"/>
</dbReference>
<accession>C5G112</accession>
<dbReference type="RefSeq" id="XP_002842803.1">
    <property type="nucleotide sequence ID" value="XM_002842757.1"/>
</dbReference>
<dbReference type="Pfam" id="PF26639">
    <property type="entry name" value="Het-6_barrel"/>
    <property type="match status" value="1"/>
</dbReference>
<dbReference type="VEuPathDB" id="FungiDB:MCYG_08634"/>
<dbReference type="eggNOG" id="ENOG502SHSN">
    <property type="taxonomic scope" value="Eukaryota"/>
</dbReference>
<name>C5G112_ARTOC</name>
<evidence type="ECO:0000313" key="2">
    <source>
        <dbReference type="EMBL" id="EEQ35815.1"/>
    </source>
</evidence>
<dbReference type="EMBL" id="DS995709">
    <property type="protein sequence ID" value="EEQ35815.1"/>
    <property type="molecule type" value="Genomic_DNA"/>
</dbReference>
<dbReference type="Proteomes" id="UP000002035">
    <property type="component" value="Unassembled WGS sequence"/>
</dbReference>
<evidence type="ECO:0000256" key="1">
    <source>
        <dbReference type="SAM" id="MobiDB-lite"/>
    </source>
</evidence>
<dbReference type="AlphaFoldDB" id="C5G112"/>